<dbReference type="Gene3D" id="1.10.443.10">
    <property type="entry name" value="Intergrase catalytic core"/>
    <property type="match status" value="1"/>
</dbReference>
<dbReference type="InterPro" id="IPR002104">
    <property type="entry name" value="Integrase_catalytic"/>
</dbReference>
<dbReference type="GO" id="GO:0006310">
    <property type="term" value="P:DNA recombination"/>
    <property type="evidence" value="ECO:0007669"/>
    <property type="project" value="UniProtKB-KW"/>
</dbReference>
<dbReference type="Proteomes" id="UP000614996">
    <property type="component" value="Unassembled WGS sequence"/>
</dbReference>
<protein>
    <recommendedName>
        <fullName evidence="2">Tyr recombinase domain-containing protein</fullName>
    </recommendedName>
</protein>
<organism evidence="3 4">
    <name type="scientific">Actinocatenispora comari</name>
    <dbReference type="NCBI Taxonomy" id="2807577"/>
    <lineage>
        <taxon>Bacteria</taxon>
        <taxon>Bacillati</taxon>
        <taxon>Actinomycetota</taxon>
        <taxon>Actinomycetes</taxon>
        <taxon>Micromonosporales</taxon>
        <taxon>Micromonosporaceae</taxon>
        <taxon>Actinocatenispora</taxon>
    </lineage>
</organism>
<dbReference type="AlphaFoldDB" id="A0A8J4AEA5"/>
<evidence type="ECO:0000313" key="4">
    <source>
        <dbReference type="Proteomes" id="UP000614996"/>
    </source>
</evidence>
<comment type="caution">
    <text evidence="3">The sequence shown here is derived from an EMBL/GenBank/DDBJ whole genome shotgun (WGS) entry which is preliminary data.</text>
</comment>
<reference evidence="4" key="1">
    <citation type="journal article" date="2021" name="Int. J. Syst. Evol. Microbiol.">
        <title>Actinocatenispora comari sp. nov., an endophytic actinomycete isolated from aerial parts of Comarum salesowianum.</title>
        <authorList>
            <person name="Oyunbileg N."/>
            <person name="Iizaka Y."/>
            <person name="Hamada M."/>
            <person name="Davaapurev B.O."/>
            <person name="Fukumoto A."/>
            <person name="Tsetseg B."/>
            <person name="Kato F."/>
            <person name="Tamura T."/>
            <person name="Batkhuu J."/>
            <person name="Anzai Y."/>
        </authorList>
    </citation>
    <scope>NUCLEOTIDE SEQUENCE [LARGE SCALE GENOMIC DNA]</scope>
    <source>
        <strain evidence="4">NUM-2625</strain>
    </source>
</reference>
<evidence type="ECO:0000313" key="3">
    <source>
        <dbReference type="EMBL" id="GIL29085.1"/>
    </source>
</evidence>
<accession>A0A8J4AEA5</accession>
<dbReference type="Pfam" id="PF00589">
    <property type="entry name" value="Phage_integrase"/>
    <property type="match status" value="1"/>
</dbReference>
<evidence type="ECO:0000259" key="2">
    <source>
        <dbReference type="PROSITE" id="PS51898"/>
    </source>
</evidence>
<dbReference type="PROSITE" id="PS51898">
    <property type="entry name" value="TYR_RECOMBINASE"/>
    <property type="match status" value="1"/>
</dbReference>
<dbReference type="SUPFAM" id="SSF56349">
    <property type="entry name" value="DNA breaking-rejoining enzymes"/>
    <property type="match status" value="1"/>
</dbReference>
<evidence type="ECO:0000256" key="1">
    <source>
        <dbReference type="ARBA" id="ARBA00023172"/>
    </source>
</evidence>
<sequence>MAPIPDEVVEQLSAHQMLRGFDRDSAGSGWHDNDLLFTGPTGLPLHPAGLPPIRLHGLRHGAATLALASGVDITVVQKMLRHTDLDTTSQIYTMVLPQLGREAVTRAIDLVPRNQH</sequence>
<dbReference type="GO" id="GO:0015074">
    <property type="term" value="P:DNA integration"/>
    <property type="evidence" value="ECO:0007669"/>
    <property type="project" value="InterPro"/>
</dbReference>
<dbReference type="InterPro" id="IPR011010">
    <property type="entry name" value="DNA_brk_join_enz"/>
</dbReference>
<keyword evidence="1" id="KW-0233">DNA recombination</keyword>
<keyword evidence="4" id="KW-1185">Reference proteome</keyword>
<feature type="domain" description="Tyr recombinase" evidence="2">
    <location>
        <begin position="1"/>
        <end position="105"/>
    </location>
</feature>
<proteinExistence type="predicted"/>
<dbReference type="EMBL" id="BOPO01000084">
    <property type="protein sequence ID" value="GIL29085.1"/>
    <property type="molecule type" value="Genomic_DNA"/>
</dbReference>
<gene>
    <name evidence="3" type="ORF">NUM_43390</name>
</gene>
<dbReference type="InterPro" id="IPR013762">
    <property type="entry name" value="Integrase-like_cat_sf"/>
</dbReference>
<name>A0A8J4AEA5_9ACTN</name>
<dbReference type="GO" id="GO:0003677">
    <property type="term" value="F:DNA binding"/>
    <property type="evidence" value="ECO:0007669"/>
    <property type="project" value="InterPro"/>
</dbReference>
<dbReference type="RefSeq" id="WP_225918759.1">
    <property type="nucleotide sequence ID" value="NZ_BOPO01000084.1"/>
</dbReference>